<dbReference type="STRING" id="314283.MED297_19532"/>
<evidence type="ECO:0000313" key="2">
    <source>
        <dbReference type="EMBL" id="EAR11112.1"/>
    </source>
</evidence>
<dbReference type="EMBL" id="AAOE01000001">
    <property type="protein sequence ID" value="EAR11112.1"/>
    <property type="molecule type" value="Genomic_DNA"/>
</dbReference>
<dbReference type="OrthoDB" id="8595425at2"/>
<evidence type="ECO:0000313" key="3">
    <source>
        <dbReference type="Proteomes" id="UP000005953"/>
    </source>
</evidence>
<gene>
    <name evidence="2" type="ORF">MED297_19532</name>
</gene>
<name>A4B911_9GAMM</name>
<organism evidence="2 3">
    <name type="scientific">Reinekea blandensis MED297</name>
    <dbReference type="NCBI Taxonomy" id="314283"/>
    <lineage>
        <taxon>Bacteria</taxon>
        <taxon>Pseudomonadati</taxon>
        <taxon>Pseudomonadota</taxon>
        <taxon>Gammaproteobacteria</taxon>
        <taxon>Oceanospirillales</taxon>
        <taxon>Saccharospirillaceae</taxon>
        <taxon>Reinekea</taxon>
    </lineage>
</organism>
<dbReference type="Proteomes" id="UP000005953">
    <property type="component" value="Unassembled WGS sequence"/>
</dbReference>
<dbReference type="AlphaFoldDB" id="A4B911"/>
<dbReference type="RefSeq" id="WP_008044537.1">
    <property type="nucleotide sequence ID" value="NZ_CH724151.1"/>
</dbReference>
<proteinExistence type="predicted"/>
<comment type="caution">
    <text evidence="2">The sequence shown here is derived from an EMBL/GenBank/DDBJ whole genome shotgun (WGS) entry which is preliminary data.</text>
</comment>
<evidence type="ECO:0000259" key="1">
    <source>
        <dbReference type="Pfam" id="PF13788"/>
    </source>
</evidence>
<accession>A4B911</accession>
<reference evidence="2 3" key="1">
    <citation type="submission" date="2006-02" db="EMBL/GenBank/DDBJ databases">
        <authorList>
            <person name="Pinhassi J."/>
            <person name="Pedros-Alio C."/>
            <person name="Ferriera S."/>
            <person name="Johnson J."/>
            <person name="Kravitz S."/>
            <person name="Halpern A."/>
            <person name="Remington K."/>
            <person name="Beeson K."/>
            <person name="Tran B."/>
            <person name="Rogers Y.-H."/>
            <person name="Friedman R."/>
            <person name="Venter J.C."/>
        </authorList>
    </citation>
    <scope>NUCLEOTIDE SEQUENCE [LARGE SCALE GENOMIC DNA]</scope>
    <source>
        <strain evidence="2 3">MED297</strain>
    </source>
</reference>
<sequence>MRLSFNAQTSPPSAELLDDTAVVFSLNDGLDLIANADYLGARRVVASQLHFSADFFDLKTGLAGEILQKFVNYRMQLTVIGDWRQIRSNALRDFIRECNRGTAIEFRQA</sequence>
<keyword evidence="3" id="KW-1185">Reference proteome</keyword>
<feature type="domain" description="DUF4180" evidence="1">
    <location>
        <begin position="14"/>
        <end position="107"/>
    </location>
</feature>
<dbReference type="InterPro" id="IPR025438">
    <property type="entry name" value="DUF4180"/>
</dbReference>
<dbReference type="Pfam" id="PF13788">
    <property type="entry name" value="DUF4180"/>
    <property type="match status" value="1"/>
</dbReference>
<dbReference type="HOGENOM" id="CLU_151995_1_0_6"/>
<protein>
    <recommendedName>
        <fullName evidence="1">DUF4180 domain-containing protein</fullName>
    </recommendedName>
</protein>